<protein>
    <recommendedName>
        <fullName evidence="1">PIN like domain-containing protein</fullName>
    </recommendedName>
</protein>
<dbReference type="InterPro" id="IPR041578">
    <property type="entry name" value="PIN_8"/>
</dbReference>
<dbReference type="Pfam" id="PF18476">
    <property type="entry name" value="PIN_8"/>
    <property type="match status" value="1"/>
</dbReference>
<organism evidence="2 3">
    <name type="scientific">Pseudomonas moraviensis</name>
    <dbReference type="NCBI Taxonomy" id="321662"/>
    <lineage>
        <taxon>Bacteria</taxon>
        <taxon>Pseudomonadati</taxon>
        <taxon>Pseudomonadota</taxon>
        <taxon>Gammaproteobacteria</taxon>
        <taxon>Pseudomonadales</taxon>
        <taxon>Pseudomonadaceae</taxon>
        <taxon>Pseudomonas</taxon>
    </lineage>
</organism>
<dbReference type="Proteomes" id="UP000217830">
    <property type="component" value="Unassembled WGS sequence"/>
</dbReference>
<name>A0A2A2PFG3_9PSED</name>
<evidence type="ECO:0000259" key="1">
    <source>
        <dbReference type="Pfam" id="PF18476"/>
    </source>
</evidence>
<feature type="domain" description="PIN like" evidence="1">
    <location>
        <begin position="24"/>
        <end position="245"/>
    </location>
</feature>
<accession>A0A2A2PFG3</accession>
<dbReference type="RefSeq" id="WP_095666888.1">
    <property type="nucleotide sequence ID" value="NZ_NRSS01000004.1"/>
</dbReference>
<dbReference type="EMBL" id="NRST01000001">
    <property type="protein sequence ID" value="PAW54200.1"/>
    <property type="molecule type" value="Genomic_DNA"/>
</dbReference>
<reference evidence="2 3" key="1">
    <citation type="submission" date="2017-08" db="EMBL/GenBank/DDBJ databases">
        <title>Draft Genome Sequence of Pseudomonas moraviensis TYU6, isolated from Taxus cuspidata by using PacBio Single-Molecule Real-Time Technology.</title>
        <authorList>
            <person name="Baek K.-H."/>
            <person name="Mishra A.K."/>
        </authorList>
    </citation>
    <scope>NUCLEOTIDE SEQUENCE [LARGE SCALE GENOMIC DNA]</scope>
    <source>
        <strain evidence="2 3">TYU6</strain>
    </source>
</reference>
<proteinExistence type="predicted"/>
<keyword evidence="3" id="KW-1185">Reference proteome</keyword>
<evidence type="ECO:0000313" key="2">
    <source>
        <dbReference type="EMBL" id="PAW54200.1"/>
    </source>
</evidence>
<evidence type="ECO:0000313" key="3">
    <source>
        <dbReference type="Proteomes" id="UP000217830"/>
    </source>
</evidence>
<sequence>MKSLFPSHFASDNGRIVKLWAECIFVFDTNVLTGLYKYSDETRDALYQVIESLGERLWIPYQVMLEYLDNRAKIVHDQSKLYTSAIATLEEFKTELEMPNRHPFISRDIYEEFCISTGKVLDELKNRKDFHEGRITDDDVKSRLGELLEGKVGPKYSTEELDALVIEGDIRYLQKIPPGFEDKDKHKGSMLVKEIYKRYGDLIFWKQILDKSRESSSSVILVTGERKEDWWSICGGKTIGPLPGLMDEFLEVTGKEFYIYSTHSFLKLANEYLHQKTSSAAVEEVRDTFINEKQPSIKERDLSSTEDEASEVDVDNAMSRKYGAEYYQQQEIMIEEAIAKMDVIIKNLREKLSEAESSSTPSVIEVYKGRLSFSMRRRKSLRMKQRYYARRISQLLNDDLI</sequence>
<gene>
    <name evidence="2" type="ORF">CKQ80_02515</name>
</gene>
<comment type="caution">
    <text evidence="2">The sequence shown here is derived from an EMBL/GenBank/DDBJ whole genome shotgun (WGS) entry which is preliminary data.</text>
</comment>
<dbReference type="AlphaFoldDB" id="A0A2A2PFG3"/>